<gene>
    <name evidence="1" type="ORF">NPIL_136401</name>
</gene>
<evidence type="ECO:0000313" key="1">
    <source>
        <dbReference type="EMBL" id="GFU37175.1"/>
    </source>
</evidence>
<proteinExistence type="predicted"/>
<keyword evidence="2" id="KW-1185">Reference proteome</keyword>
<organism evidence="1 2">
    <name type="scientific">Nephila pilipes</name>
    <name type="common">Giant wood spider</name>
    <name type="synonym">Nephila maculata</name>
    <dbReference type="NCBI Taxonomy" id="299642"/>
    <lineage>
        <taxon>Eukaryota</taxon>
        <taxon>Metazoa</taxon>
        <taxon>Ecdysozoa</taxon>
        <taxon>Arthropoda</taxon>
        <taxon>Chelicerata</taxon>
        <taxon>Arachnida</taxon>
        <taxon>Araneae</taxon>
        <taxon>Araneomorphae</taxon>
        <taxon>Entelegynae</taxon>
        <taxon>Araneoidea</taxon>
        <taxon>Nephilidae</taxon>
        <taxon>Nephila</taxon>
    </lineage>
</organism>
<protein>
    <submittedName>
        <fullName evidence="1">Uncharacterized protein</fullName>
    </submittedName>
</protein>
<sequence length="116" mass="12893">MKVKISSEAKCFISSETLSQRPIKFIDSILFFEERNLSSCGRKSVSNGSIPKPFSAIYCVLSRRGFASQTQVGTLIIGEHVWRMSLWGLFGLGVKCCTKNAMCDCRGLNDVEKSKC</sequence>
<name>A0A8X6UQC9_NEPPI</name>
<dbReference type="Proteomes" id="UP000887013">
    <property type="component" value="Unassembled WGS sequence"/>
</dbReference>
<dbReference type="EMBL" id="BMAW01130958">
    <property type="protein sequence ID" value="GFU37175.1"/>
    <property type="molecule type" value="Genomic_DNA"/>
</dbReference>
<reference evidence="1" key="1">
    <citation type="submission" date="2020-08" db="EMBL/GenBank/DDBJ databases">
        <title>Multicomponent nature underlies the extraordinary mechanical properties of spider dragline silk.</title>
        <authorList>
            <person name="Kono N."/>
            <person name="Nakamura H."/>
            <person name="Mori M."/>
            <person name="Yoshida Y."/>
            <person name="Ohtoshi R."/>
            <person name="Malay A.D."/>
            <person name="Moran D.A.P."/>
            <person name="Tomita M."/>
            <person name="Numata K."/>
            <person name="Arakawa K."/>
        </authorList>
    </citation>
    <scope>NUCLEOTIDE SEQUENCE</scope>
</reference>
<dbReference type="AlphaFoldDB" id="A0A8X6UQC9"/>
<comment type="caution">
    <text evidence="1">The sequence shown here is derived from an EMBL/GenBank/DDBJ whole genome shotgun (WGS) entry which is preliminary data.</text>
</comment>
<accession>A0A8X6UQC9</accession>
<evidence type="ECO:0000313" key="2">
    <source>
        <dbReference type="Proteomes" id="UP000887013"/>
    </source>
</evidence>